<sequence>MARKSKTNFFAHERTQNHELLENWAVQFTDIYHDVHETAMRELMVKTRGLTQDQPAMMQRTLEETREKY</sequence>
<protein>
    <submittedName>
        <fullName evidence="1">Uncharacterized protein</fullName>
    </submittedName>
</protein>
<name>A0A4Z1GV16_9HELO</name>
<keyword evidence="2" id="KW-1185">Reference proteome</keyword>
<accession>A0A4Z1GV16</accession>
<evidence type="ECO:0000313" key="2">
    <source>
        <dbReference type="Proteomes" id="UP000297814"/>
    </source>
</evidence>
<reference evidence="1 2" key="1">
    <citation type="submission" date="2017-12" db="EMBL/GenBank/DDBJ databases">
        <title>Comparative genomics of Botrytis spp.</title>
        <authorList>
            <person name="Valero-Jimenez C.A."/>
            <person name="Tapia P."/>
            <person name="Veloso J."/>
            <person name="Silva-Moreno E."/>
            <person name="Staats M."/>
            <person name="Valdes J.H."/>
            <person name="Van Kan J.A.L."/>
        </authorList>
    </citation>
    <scope>NUCLEOTIDE SEQUENCE [LARGE SCALE GENOMIC DNA]</scope>
    <source>
        <strain evidence="1 2">Bh0001</strain>
    </source>
</reference>
<comment type="caution">
    <text evidence="1">The sequence shown here is derived from an EMBL/GenBank/DDBJ whole genome shotgun (WGS) entry which is preliminary data.</text>
</comment>
<dbReference type="EMBL" id="PQXK01000066">
    <property type="protein sequence ID" value="TGO38861.1"/>
    <property type="molecule type" value="Genomic_DNA"/>
</dbReference>
<proteinExistence type="predicted"/>
<organism evidence="1 2">
    <name type="scientific">Botrytis hyacinthi</name>
    <dbReference type="NCBI Taxonomy" id="278943"/>
    <lineage>
        <taxon>Eukaryota</taxon>
        <taxon>Fungi</taxon>
        <taxon>Dikarya</taxon>
        <taxon>Ascomycota</taxon>
        <taxon>Pezizomycotina</taxon>
        <taxon>Leotiomycetes</taxon>
        <taxon>Helotiales</taxon>
        <taxon>Sclerotiniaceae</taxon>
        <taxon>Botrytis</taxon>
    </lineage>
</organism>
<gene>
    <name evidence="1" type="ORF">BHYA_0066g00500</name>
</gene>
<dbReference type="Proteomes" id="UP000297814">
    <property type="component" value="Unassembled WGS sequence"/>
</dbReference>
<dbReference type="AlphaFoldDB" id="A0A4Z1GV16"/>
<evidence type="ECO:0000313" key="1">
    <source>
        <dbReference type="EMBL" id="TGO38861.1"/>
    </source>
</evidence>